<evidence type="ECO:0000313" key="3">
    <source>
        <dbReference type="Proteomes" id="UP000799771"/>
    </source>
</evidence>
<sequence>MNSLSAFRLKLLEFVSKHPPVASEKPVITSSATTILETVTKFTTKRSTVDIFTTSTSTITQPMTVTSTATVMTTATTTSTKSVPLAVASFNMDMGMLRTSLTTLLCILFVGLPVVVLGHCIYTSFRNVATPHSGSVPATNSLRQLNFAMALFIPCGLLILHPSLTVSLTAITACTILIIFLGTLYGITELALHLWTMLKSNCQDWFNAEGWSYQPGWSRATAPIPPPLPSTTNEVLALEHMTTSQKMERQTQLFTQLNEVIRSHTPEERKQMKARLMREWCLIGEDGDGGHVQPSWDTLTIRGTHDNRDDGWPWQVDHALAATHAFDYGYMHVPEGSGHAWPRPG</sequence>
<proteinExistence type="predicted"/>
<evidence type="ECO:0000256" key="1">
    <source>
        <dbReference type="SAM" id="Phobius"/>
    </source>
</evidence>
<name>A0A6A5ZWX2_9PLEO</name>
<dbReference type="Proteomes" id="UP000799771">
    <property type="component" value="Unassembled WGS sequence"/>
</dbReference>
<reference evidence="2" key="1">
    <citation type="journal article" date="2020" name="Stud. Mycol.">
        <title>101 Dothideomycetes genomes: a test case for predicting lifestyles and emergence of pathogens.</title>
        <authorList>
            <person name="Haridas S."/>
            <person name="Albert R."/>
            <person name="Binder M."/>
            <person name="Bloem J."/>
            <person name="Labutti K."/>
            <person name="Salamov A."/>
            <person name="Andreopoulos B."/>
            <person name="Baker S."/>
            <person name="Barry K."/>
            <person name="Bills G."/>
            <person name="Bluhm B."/>
            <person name="Cannon C."/>
            <person name="Castanera R."/>
            <person name="Culley D."/>
            <person name="Daum C."/>
            <person name="Ezra D."/>
            <person name="Gonzalez J."/>
            <person name="Henrissat B."/>
            <person name="Kuo A."/>
            <person name="Liang C."/>
            <person name="Lipzen A."/>
            <person name="Lutzoni F."/>
            <person name="Magnuson J."/>
            <person name="Mondo S."/>
            <person name="Nolan M."/>
            <person name="Ohm R."/>
            <person name="Pangilinan J."/>
            <person name="Park H.-J."/>
            <person name="Ramirez L."/>
            <person name="Alfaro M."/>
            <person name="Sun H."/>
            <person name="Tritt A."/>
            <person name="Yoshinaga Y."/>
            <person name="Zwiers L.-H."/>
            <person name="Turgeon B."/>
            <person name="Goodwin S."/>
            <person name="Spatafora J."/>
            <person name="Crous P."/>
            <person name="Grigoriev I."/>
        </authorList>
    </citation>
    <scope>NUCLEOTIDE SEQUENCE</scope>
    <source>
        <strain evidence="2">CBS 119687</strain>
    </source>
</reference>
<dbReference type="AlphaFoldDB" id="A0A6A5ZWX2"/>
<feature type="transmembrane region" description="Helical" evidence="1">
    <location>
        <begin position="168"/>
        <end position="187"/>
    </location>
</feature>
<evidence type="ECO:0000313" key="2">
    <source>
        <dbReference type="EMBL" id="KAF2123796.1"/>
    </source>
</evidence>
<protein>
    <submittedName>
        <fullName evidence="2">Uncharacterized protein</fullName>
    </submittedName>
</protein>
<keyword evidence="1" id="KW-1133">Transmembrane helix</keyword>
<dbReference type="EMBL" id="ML977522">
    <property type="protein sequence ID" value="KAF2123796.1"/>
    <property type="molecule type" value="Genomic_DNA"/>
</dbReference>
<gene>
    <name evidence="2" type="ORF">P153DRAFT_391224</name>
</gene>
<feature type="transmembrane region" description="Helical" evidence="1">
    <location>
        <begin position="145"/>
        <end position="161"/>
    </location>
</feature>
<keyword evidence="1" id="KW-0472">Membrane</keyword>
<keyword evidence="1" id="KW-0812">Transmembrane</keyword>
<feature type="transmembrane region" description="Helical" evidence="1">
    <location>
        <begin position="101"/>
        <end position="125"/>
    </location>
</feature>
<dbReference type="GeneID" id="54411459"/>
<keyword evidence="3" id="KW-1185">Reference proteome</keyword>
<organism evidence="2 3">
    <name type="scientific">Dothidotthia symphoricarpi CBS 119687</name>
    <dbReference type="NCBI Taxonomy" id="1392245"/>
    <lineage>
        <taxon>Eukaryota</taxon>
        <taxon>Fungi</taxon>
        <taxon>Dikarya</taxon>
        <taxon>Ascomycota</taxon>
        <taxon>Pezizomycotina</taxon>
        <taxon>Dothideomycetes</taxon>
        <taxon>Pleosporomycetidae</taxon>
        <taxon>Pleosporales</taxon>
        <taxon>Dothidotthiaceae</taxon>
        <taxon>Dothidotthia</taxon>
    </lineage>
</organism>
<dbReference type="RefSeq" id="XP_033518190.1">
    <property type="nucleotide sequence ID" value="XM_033671027.1"/>
</dbReference>
<accession>A0A6A5ZWX2</accession>